<dbReference type="EMBL" id="CM056814">
    <property type="protein sequence ID" value="KAJ8627475.1"/>
    <property type="molecule type" value="Genomic_DNA"/>
</dbReference>
<evidence type="ECO:0000313" key="2">
    <source>
        <dbReference type="Proteomes" id="UP001234297"/>
    </source>
</evidence>
<organism evidence="1 2">
    <name type="scientific">Persea americana</name>
    <name type="common">Avocado</name>
    <dbReference type="NCBI Taxonomy" id="3435"/>
    <lineage>
        <taxon>Eukaryota</taxon>
        <taxon>Viridiplantae</taxon>
        <taxon>Streptophyta</taxon>
        <taxon>Embryophyta</taxon>
        <taxon>Tracheophyta</taxon>
        <taxon>Spermatophyta</taxon>
        <taxon>Magnoliopsida</taxon>
        <taxon>Magnoliidae</taxon>
        <taxon>Laurales</taxon>
        <taxon>Lauraceae</taxon>
        <taxon>Persea</taxon>
    </lineage>
</organism>
<protein>
    <submittedName>
        <fullName evidence="1">Uncharacterized protein</fullName>
    </submittedName>
</protein>
<name>A0ACC2L2C5_PERAE</name>
<gene>
    <name evidence="1" type="ORF">MRB53_020782</name>
</gene>
<proteinExistence type="predicted"/>
<accession>A0ACC2L2C5</accession>
<evidence type="ECO:0000313" key="1">
    <source>
        <dbReference type="EMBL" id="KAJ8627475.1"/>
    </source>
</evidence>
<keyword evidence="2" id="KW-1185">Reference proteome</keyword>
<reference evidence="1 2" key="1">
    <citation type="journal article" date="2022" name="Hortic Res">
        <title>A haplotype resolved chromosomal level avocado genome allows analysis of novel avocado genes.</title>
        <authorList>
            <person name="Nath O."/>
            <person name="Fletcher S.J."/>
            <person name="Hayward A."/>
            <person name="Shaw L.M."/>
            <person name="Masouleh A.K."/>
            <person name="Furtado A."/>
            <person name="Henry R.J."/>
            <person name="Mitter N."/>
        </authorList>
    </citation>
    <scope>NUCLEOTIDE SEQUENCE [LARGE SCALE GENOMIC DNA]</scope>
    <source>
        <strain evidence="2">cv. Hass</strain>
    </source>
</reference>
<dbReference type="Proteomes" id="UP001234297">
    <property type="component" value="Chromosome 6"/>
</dbReference>
<comment type="caution">
    <text evidence="1">The sequence shown here is derived from an EMBL/GenBank/DDBJ whole genome shotgun (WGS) entry which is preliminary data.</text>
</comment>
<sequence length="99" mass="10753">MRGATEMIANKSDDGSAIKRFSRNGFQNKRELKTATEGFSPANRLGQGGFGPVYKGTILDGRLVAVKQLSVASQQGKNQFVAEIAIISAVQHRNLVKLY</sequence>